<keyword evidence="4" id="KW-1185">Reference proteome</keyword>
<reference evidence="4" key="1">
    <citation type="journal article" date="2019" name="Gigascience">
        <title>De novo genome assembly of the endangered Acer yangbiense, a plant species with extremely small populations endemic to Yunnan Province, China.</title>
        <authorList>
            <person name="Yang J."/>
            <person name="Wariss H.M."/>
            <person name="Tao L."/>
            <person name="Zhang R."/>
            <person name="Yun Q."/>
            <person name="Hollingsworth P."/>
            <person name="Dao Z."/>
            <person name="Luo G."/>
            <person name="Guo H."/>
            <person name="Ma Y."/>
            <person name="Sun W."/>
        </authorList>
    </citation>
    <scope>NUCLEOTIDE SEQUENCE [LARGE SCALE GENOMIC DNA]</scope>
    <source>
        <strain evidence="4">cv. Malutang</strain>
    </source>
</reference>
<organism evidence="3 4">
    <name type="scientific">Acer yangbiense</name>
    <dbReference type="NCBI Taxonomy" id="1000413"/>
    <lineage>
        <taxon>Eukaryota</taxon>
        <taxon>Viridiplantae</taxon>
        <taxon>Streptophyta</taxon>
        <taxon>Embryophyta</taxon>
        <taxon>Tracheophyta</taxon>
        <taxon>Spermatophyta</taxon>
        <taxon>Magnoliopsida</taxon>
        <taxon>eudicotyledons</taxon>
        <taxon>Gunneridae</taxon>
        <taxon>Pentapetalae</taxon>
        <taxon>rosids</taxon>
        <taxon>malvids</taxon>
        <taxon>Sapindales</taxon>
        <taxon>Sapindaceae</taxon>
        <taxon>Hippocastanoideae</taxon>
        <taxon>Acereae</taxon>
        <taxon>Acer</taxon>
    </lineage>
</organism>
<accession>A0A5C7HII3</accession>
<sequence>MNLNDIALLCDALSLKEKERPARILDTKLKYRGGVEIEPIKGNIFAFYFKTAEDRQRVQNGEPWSFDRAIIAFEKPAGTSEVCDMKFNSVDFWVQIHNISLLCMTEEIGMFLGSMIGVVRNIDLSMTTDISGRFLKVRVMVPIAEPLPRSLRVDLLDSGNITTMLLRYERLFDYCFRCGRLGHIMEECADENNSTEVHSEATRRLRVWLRASSPPKRSFMSSRRGEERIAMCGETGKIEI</sequence>
<dbReference type="PANTHER" id="PTHR31286:SF167">
    <property type="entry name" value="OS09G0268800 PROTEIN"/>
    <property type="match status" value="1"/>
</dbReference>
<dbReference type="Pfam" id="PF14392">
    <property type="entry name" value="zf-CCHC_4"/>
    <property type="match status" value="1"/>
</dbReference>
<dbReference type="GO" id="GO:0003676">
    <property type="term" value="F:nucleic acid binding"/>
    <property type="evidence" value="ECO:0007669"/>
    <property type="project" value="InterPro"/>
</dbReference>
<dbReference type="PROSITE" id="PS50158">
    <property type="entry name" value="ZF_CCHC"/>
    <property type="match status" value="1"/>
</dbReference>
<dbReference type="AlphaFoldDB" id="A0A5C7HII3"/>
<name>A0A5C7HII3_9ROSI</name>
<dbReference type="PANTHER" id="PTHR31286">
    <property type="entry name" value="GLYCINE-RICH CELL WALL STRUCTURAL PROTEIN 1.8-LIKE"/>
    <property type="match status" value="1"/>
</dbReference>
<evidence type="ECO:0000256" key="1">
    <source>
        <dbReference type="PROSITE-ProRule" id="PRU00047"/>
    </source>
</evidence>
<dbReference type="Proteomes" id="UP000323000">
    <property type="component" value="Chromosome 8"/>
</dbReference>
<dbReference type="OrthoDB" id="1750606at2759"/>
<feature type="domain" description="CCHC-type" evidence="2">
    <location>
        <begin position="175"/>
        <end position="188"/>
    </location>
</feature>
<keyword evidence="1" id="KW-0863">Zinc-finger</keyword>
<evidence type="ECO:0000259" key="2">
    <source>
        <dbReference type="PROSITE" id="PS50158"/>
    </source>
</evidence>
<dbReference type="InterPro" id="IPR001878">
    <property type="entry name" value="Znf_CCHC"/>
</dbReference>
<keyword evidence="1" id="KW-0862">Zinc</keyword>
<keyword evidence="1" id="KW-0479">Metal-binding</keyword>
<dbReference type="EMBL" id="VAHF01000008">
    <property type="protein sequence ID" value="TXG56668.1"/>
    <property type="molecule type" value="Genomic_DNA"/>
</dbReference>
<evidence type="ECO:0000313" key="3">
    <source>
        <dbReference type="EMBL" id="TXG56668.1"/>
    </source>
</evidence>
<proteinExistence type="predicted"/>
<protein>
    <recommendedName>
        <fullName evidence="2">CCHC-type domain-containing protein</fullName>
    </recommendedName>
</protein>
<dbReference type="InterPro" id="IPR040256">
    <property type="entry name" value="At4g02000-like"/>
</dbReference>
<comment type="caution">
    <text evidence="3">The sequence shown here is derived from an EMBL/GenBank/DDBJ whole genome shotgun (WGS) entry which is preliminary data.</text>
</comment>
<dbReference type="InterPro" id="IPR025836">
    <property type="entry name" value="Zn_knuckle_CX2CX4HX4C"/>
</dbReference>
<dbReference type="GO" id="GO:0008270">
    <property type="term" value="F:zinc ion binding"/>
    <property type="evidence" value="ECO:0007669"/>
    <property type="project" value="UniProtKB-KW"/>
</dbReference>
<evidence type="ECO:0000313" key="4">
    <source>
        <dbReference type="Proteomes" id="UP000323000"/>
    </source>
</evidence>
<gene>
    <name evidence="3" type="ORF">EZV62_017981</name>
</gene>